<dbReference type="PANTHER" id="PTHR37945:SF1">
    <property type="entry name" value="EXTRACELLULAR TUNGSTATE BINDING PROTEIN"/>
    <property type="match status" value="1"/>
</dbReference>
<dbReference type="Proteomes" id="UP000683000">
    <property type="component" value="Unassembled WGS sequence"/>
</dbReference>
<feature type="transmembrane region" description="Helical" evidence="1">
    <location>
        <begin position="667"/>
        <end position="691"/>
    </location>
</feature>
<gene>
    <name evidence="4" type="ORF">JVT61DRAFT_3283</name>
</gene>
<evidence type="ECO:0000313" key="5">
    <source>
        <dbReference type="Proteomes" id="UP000683000"/>
    </source>
</evidence>
<keyword evidence="2" id="KW-0732">Signal</keyword>
<dbReference type="InterPro" id="IPR052738">
    <property type="entry name" value="ABC-Tungstate_binding"/>
</dbReference>
<protein>
    <recommendedName>
        <fullName evidence="3">Vacuolar sorting protein Vps3844 C-terminal domain-containing protein</fullName>
    </recommendedName>
</protein>
<dbReference type="Gene3D" id="3.40.190.10">
    <property type="entry name" value="Periplasmic binding protein-like II"/>
    <property type="match status" value="2"/>
</dbReference>
<evidence type="ECO:0000259" key="3">
    <source>
        <dbReference type="Pfam" id="PF12955"/>
    </source>
</evidence>
<keyword evidence="5" id="KW-1185">Reference proteome</keyword>
<keyword evidence="1" id="KW-0472">Membrane</keyword>
<sequence length="711" mass="76421">MFDLRLSKWACLLVVCLSSVGSSSALQAPHALAASSCTGNSTIQPTAVYDGGLGGKDIRLRIGNGGAGQSGLIGAWANAFIQYCSKQGVEPFLVGWYLGDTTQSLGYLATGEIDVAVTYNDAAEMQACKTGSAVERVYGFRDHFWLVGPPSDPGKLNSVGGDVVAMFNQIVAQGNADVATPPTDRVPVRFLSRFDKSATNIKESLLFTQIGQVPWAYTYSTWYHQYPRFPLQALAAASALSEYTLTDKGTWLSSPEDVTSALSVFAQGGDINPNDPLLNPAHVILGAKADPANKEIWEKFIEWVNNGGQQVISDFKQPPGPSGVVLYSQAPNRQHETRSLLLVRSLLARTRMYRLLATFSVFLGLSRAATVFLHPQDSIPPRLSPQQANLVLAAHLGLEQFEVVHQPSRLDYLFRERDFVGQGDQSALLLLIDETYARDIVPSAFQPSFSFSEPPSDALAFSLKTCHRRASHVYAHVAGEPVIPSHGIPRTLDMFSTPTPANEAFLAEILTLVNYLDAIPSSNHFAALEVTGISKLAAAYGRSSEHYKFAADTLRATIEAVLADKSVRLALVTYAPSARRQSSLVADRSVGVTRSLQPVKALSSCFSSLFTCAEATNSCSGHGQCTNVTRAGQECFVCACSTTVSNAGKVQNWAGEKCERRDVSGPFVLITGTVITLILLMGGSVSLLYAINNEQLPSILAGGVAGGVRRE</sequence>
<accession>A0A8I3A9Z0</accession>
<keyword evidence="1" id="KW-1133">Transmembrane helix</keyword>
<feature type="chain" id="PRO_5034779143" description="Vacuolar sorting protein Vps3844 C-terminal domain-containing protein" evidence="2">
    <location>
        <begin position="26"/>
        <end position="711"/>
    </location>
</feature>
<feature type="signal peptide" evidence="2">
    <location>
        <begin position="1"/>
        <end position="25"/>
    </location>
</feature>
<name>A0A8I3A9Z0_9AGAM</name>
<evidence type="ECO:0000256" key="1">
    <source>
        <dbReference type="SAM" id="Phobius"/>
    </source>
</evidence>
<dbReference type="EMBL" id="JAGFBS010000014">
    <property type="protein sequence ID" value="KAG6375708.1"/>
    <property type="molecule type" value="Genomic_DNA"/>
</dbReference>
<keyword evidence="1" id="KW-0812">Transmembrane</keyword>
<proteinExistence type="predicted"/>
<dbReference type="SUPFAM" id="SSF53850">
    <property type="entry name" value="Periplasmic binding protein-like II"/>
    <property type="match status" value="1"/>
</dbReference>
<reference evidence="4" key="1">
    <citation type="submission" date="2021-03" db="EMBL/GenBank/DDBJ databases">
        <title>Evolutionary innovations through gain and loss of genes in the ectomycorrhizal Boletales.</title>
        <authorList>
            <person name="Wu G."/>
            <person name="Miyauchi S."/>
            <person name="Morin E."/>
            <person name="Yang Z.-L."/>
            <person name="Xu J."/>
            <person name="Martin F.M."/>
        </authorList>
    </citation>
    <scope>NUCLEOTIDE SEQUENCE</scope>
    <source>
        <strain evidence="4">BR01</strain>
    </source>
</reference>
<organism evidence="4 5">
    <name type="scientific">Boletus reticuloceps</name>
    <dbReference type="NCBI Taxonomy" id="495285"/>
    <lineage>
        <taxon>Eukaryota</taxon>
        <taxon>Fungi</taxon>
        <taxon>Dikarya</taxon>
        <taxon>Basidiomycota</taxon>
        <taxon>Agaricomycotina</taxon>
        <taxon>Agaricomycetes</taxon>
        <taxon>Agaricomycetidae</taxon>
        <taxon>Boletales</taxon>
        <taxon>Boletineae</taxon>
        <taxon>Boletaceae</taxon>
        <taxon>Boletoideae</taxon>
        <taxon>Boletus</taxon>
    </lineage>
</organism>
<evidence type="ECO:0000313" key="4">
    <source>
        <dbReference type="EMBL" id="KAG6375708.1"/>
    </source>
</evidence>
<dbReference type="AlphaFoldDB" id="A0A8I3A9Z0"/>
<feature type="domain" description="Vacuolar sorting protein Vps3844 C-terminal" evidence="3">
    <location>
        <begin position="605"/>
        <end position="701"/>
    </location>
</feature>
<dbReference type="InterPro" id="IPR024382">
    <property type="entry name" value="Vps3844_C"/>
</dbReference>
<comment type="caution">
    <text evidence="4">The sequence shown here is derived from an EMBL/GenBank/DDBJ whole genome shotgun (WGS) entry which is preliminary data.</text>
</comment>
<evidence type="ECO:0000256" key="2">
    <source>
        <dbReference type="SAM" id="SignalP"/>
    </source>
</evidence>
<dbReference type="OrthoDB" id="10260248at2759"/>
<dbReference type="Pfam" id="PF12955">
    <property type="entry name" value="Vps3844_C"/>
    <property type="match status" value="1"/>
</dbReference>
<dbReference type="PANTHER" id="PTHR37945">
    <property type="entry name" value="EXTRACELLULAR TUNGSTATE BINDING PROTEIN"/>
    <property type="match status" value="1"/>
</dbReference>